<protein>
    <submittedName>
        <fullName evidence="2">Uncharacterized protein</fullName>
    </submittedName>
</protein>
<reference evidence="2" key="1">
    <citation type="submission" date="2020-06" db="EMBL/GenBank/DDBJ databases">
        <authorList>
            <person name="Li T."/>
            <person name="Hu X."/>
            <person name="Zhang T."/>
            <person name="Song X."/>
            <person name="Zhang H."/>
            <person name="Dai N."/>
            <person name="Sheng W."/>
            <person name="Hou X."/>
            <person name="Wei L."/>
        </authorList>
    </citation>
    <scope>NUCLEOTIDE SEQUENCE</scope>
    <source>
        <strain evidence="2">G02</strain>
        <tissue evidence="2">Leaf</tissue>
    </source>
</reference>
<comment type="caution">
    <text evidence="2">The sequence shown here is derived from an EMBL/GenBank/DDBJ whole genome shotgun (WGS) entry which is preliminary data.</text>
</comment>
<evidence type="ECO:0000256" key="1">
    <source>
        <dbReference type="SAM" id="MobiDB-lite"/>
    </source>
</evidence>
<name>A0AAW2R2B4_SESRA</name>
<dbReference type="EMBL" id="JACGWJ010000014">
    <property type="protein sequence ID" value="KAL0374214.1"/>
    <property type="molecule type" value="Genomic_DNA"/>
</dbReference>
<sequence>MPRTGRFPRNRAVQSVRRLNWRFRRFSQFKAVLGARRFFGSVRPGKGTGSQSGRGTARSGPVFKSLRGNYV</sequence>
<evidence type="ECO:0000313" key="2">
    <source>
        <dbReference type="EMBL" id="KAL0374214.1"/>
    </source>
</evidence>
<dbReference type="AlphaFoldDB" id="A0AAW2R2B4"/>
<reference evidence="2" key="2">
    <citation type="journal article" date="2024" name="Plant">
        <title>Genomic evolution and insights into agronomic trait innovations of Sesamum species.</title>
        <authorList>
            <person name="Miao H."/>
            <person name="Wang L."/>
            <person name="Qu L."/>
            <person name="Liu H."/>
            <person name="Sun Y."/>
            <person name="Le M."/>
            <person name="Wang Q."/>
            <person name="Wei S."/>
            <person name="Zheng Y."/>
            <person name="Lin W."/>
            <person name="Duan Y."/>
            <person name="Cao H."/>
            <person name="Xiong S."/>
            <person name="Wang X."/>
            <person name="Wei L."/>
            <person name="Li C."/>
            <person name="Ma Q."/>
            <person name="Ju M."/>
            <person name="Zhao R."/>
            <person name="Li G."/>
            <person name="Mu C."/>
            <person name="Tian Q."/>
            <person name="Mei H."/>
            <person name="Zhang T."/>
            <person name="Gao T."/>
            <person name="Zhang H."/>
        </authorList>
    </citation>
    <scope>NUCLEOTIDE SEQUENCE</scope>
    <source>
        <strain evidence="2">G02</strain>
    </source>
</reference>
<proteinExistence type="predicted"/>
<organism evidence="2">
    <name type="scientific">Sesamum radiatum</name>
    <name type="common">Black benniseed</name>
    <dbReference type="NCBI Taxonomy" id="300843"/>
    <lineage>
        <taxon>Eukaryota</taxon>
        <taxon>Viridiplantae</taxon>
        <taxon>Streptophyta</taxon>
        <taxon>Embryophyta</taxon>
        <taxon>Tracheophyta</taxon>
        <taxon>Spermatophyta</taxon>
        <taxon>Magnoliopsida</taxon>
        <taxon>eudicotyledons</taxon>
        <taxon>Gunneridae</taxon>
        <taxon>Pentapetalae</taxon>
        <taxon>asterids</taxon>
        <taxon>lamiids</taxon>
        <taxon>Lamiales</taxon>
        <taxon>Pedaliaceae</taxon>
        <taxon>Sesamum</taxon>
    </lineage>
</organism>
<feature type="region of interest" description="Disordered" evidence="1">
    <location>
        <begin position="40"/>
        <end position="71"/>
    </location>
</feature>
<accession>A0AAW2R2B4</accession>
<gene>
    <name evidence="2" type="ORF">Sradi_3337100</name>
</gene>